<dbReference type="EMBL" id="MU032348">
    <property type="protein sequence ID" value="KAF3764191.1"/>
    <property type="molecule type" value="Genomic_DNA"/>
</dbReference>
<evidence type="ECO:0000256" key="2">
    <source>
        <dbReference type="SAM" id="MobiDB-lite"/>
    </source>
</evidence>
<feature type="non-terminal residue" evidence="4">
    <location>
        <position position="1"/>
    </location>
</feature>
<dbReference type="Pfam" id="PF02230">
    <property type="entry name" value="Abhydrolase_2"/>
    <property type="match status" value="1"/>
</dbReference>
<protein>
    <recommendedName>
        <fullName evidence="3">Phospholipase/carboxylesterase/thioesterase domain-containing protein</fullName>
    </recommendedName>
</protein>
<dbReference type="RefSeq" id="XP_040775152.1">
    <property type="nucleotide sequence ID" value="XM_040918509.1"/>
</dbReference>
<dbReference type="Proteomes" id="UP000803844">
    <property type="component" value="Unassembled WGS sequence"/>
</dbReference>
<dbReference type="GeneID" id="63835638"/>
<comment type="caution">
    <text evidence="4">The sequence shown here is derived from an EMBL/GenBank/DDBJ whole genome shotgun (WGS) entry which is preliminary data.</text>
</comment>
<evidence type="ECO:0000313" key="5">
    <source>
        <dbReference type="Proteomes" id="UP000803844"/>
    </source>
</evidence>
<evidence type="ECO:0000256" key="1">
    <source>
        <dbReference type="ARBA" id="ARBA00006499"/>
    </source>
</evidence>
<dbReference type="InterPro" id="IPR029058">
    <property type="entry name" value="AB_hydrolase_fold"/>
</dbReference>
<gene>
    <name evidence="4" type="ORF">M406DRAFT_28334</name>
</gene>
<feature type="region of interest" description="Disordered" evidence="2">
    <location>
        <begin position="69"/>
        <end position="94"/>
    </location>
</feature>
<evidence type="ECO:0000313" key="4">
    <source>
        <dbReference type="EMBL" id="KAF3764191.1"/>
    </source>
</evidence>
<dbReference type="OrthoDB" id="2418081at2759"/>
<organism evidence="4 5">
    <name type="scientific">Cryphonectria parasitica (strain ATCC 38755 / EP155)</name>
    <dbReference type="NCBI Taxonomy" id="660469"/>
    <lineage>
        <taxon>Eukaryota</taxon>
        <taxon>Fungi</taxon>
        <taxon>Dikarya</taxon>
        <taxon>Ascomycota</taxon>
        <taxon>Pezizomycotina</taxon>
        <taxon>Sordariomycetes</taxon>
        <taxon>Sordariomycetidae</taxon>
        <taxon>Diaporthales</taxon>
        <taxon>Cryphonectriaceae</taxon>
        <taxon>Cryphonectria-Endothia species complex</taxon>
        <taxon>Cryphonectria</taxon>
    </lineage>
</organism>
<dbReference type="Gene3D" id="3.40.50.1820">
    <property type="entry name" value="alpha/beta hydrolase"/>
    <property type="match status" value="1"/>
</dbReference>
<proteinExistence type="inferred from homology"/>
<dbReference type="SUPFAM" id="SSF53474">
    <property type="entry name" value="alpha/beta-Hydrolases"/>
    <property type="match status" value="1"/>
</dbReference>
<accession>A0A9P4Y099</accession>
<sequence length="250" mass="26757">PHTHTAILLHGRGSTAKEFADDLLTLPLANGQTLPDRLPSWRLVFPSAREVWSPVFQEFIPAWFEDAPSSSSSSLADPTLSLQEGEGAHDEHHLQASSLQESVRRLSGILDDEIALLGGDAGRVALVGISQGAAVGLWTLLGSGRADRVLGGFVGASGWLPFAKDVSRSLNFFSGLLSPASTSSGNVLSTPVLLCHGTDDAYVDIDLGRAARAVLTGLGMKVEWREYSGAEQEGHWFKEPEEIDDVVNFL</sequence>
<name>A0A9P4Y099_CRYP1</name>
<dbReference type="GO" id="GO:0005737">
    <property type="term" value="C:cytoplasm"/>
    <property type="evidence" value="ECO:0007669"/>
    <property type="project" value="TreeGrafter"/>
</dbReference>
<feature type="non-terminal residue" evidence="4">
    <location>
        <position position="250"/>
    </location>
</feature>
<comment type="similarity">
    <text evidence="1">Belongs to the AB hydrolase superfamily. AB hydrolase 2 family.</text>
</comment>
<dbReference type="InterPro" id="IPR050565">
    <property type="entry name" value="LYPA1-2/EST-like"/>
</dbReference>
<reference evidence="4" key="1">
    <citation type="journal article" date="2020" name="Phytopathology">
        <title>Genome sequence of the chestnut blight fungus Cryphonectria parasitica EP155: A fundamental resource for an archetypical invasive plant pathogen.</title>
        <authorList>
            <person name="Crouch J.A."/>
            <person name="Dawe A."/>
            <person name="Aerts A."/>
            <person name="Barry K."/>
            <person name="Churchill A.C.L."/>
            <person name="Grimwood J."/>
            <person name="Hillman B."/>
            <person name="Milgroom M.G."/>
            <person name="Pangilinan J."/>
            <person name="Smith M."/>
            <person name="Salamov A."/>
            <person name="Schmutz J."/>
            <person name="Yadav J."/>
            <person name="Grigoriev I.V."/>
            <person name="Nuss D."/>
        </authorList>
    </citation>
    <scope>NUCLEOTIDE SEQUENCE</scope>
    <source>
        <strain evidence="4">EP155</strain>
    </source>
</reference>
<dbReference type="InterPro" id="IPR003140">
    <property type="entry name" value="PLipase/COase/thioEstase"/>
</dbReference>
<dbReference type="GO" id="GO:0008474">
    <property type="term" value="F:palmitoyl-(protein) hydrolase activity"/>
    <property type="evidence" value="ECO:0007669"/>
    <property type="project" value="TreeGrafter"/>
</dbReference>
<dbReference type="PANTHER" id="PTHR10655:SF63">
    <property type="entry name" value="PHOSPHOLIPASE_CARBOXYLESTERASE_THIOESTERASE DOMAIN-CONTAINING PROTEIN"/>
    <property type="match status" value="1"/>
</dbReference>
<dbReference type="AlphaFoldDB" id="A0A9P4Y099"/>
<keyword evidence="5" id="KW-1185">Reference proteome</keyword>
<dbReference type="PANTHER" id="PTHR10655">
    <property type="entry name" value="LYSOPHOSPHOLIPASE-RELATED"/>
    <property type="match status" value="1"/>
</dbReference>
<dbReference type="GO" id="GO:0052689">
    <property type="term" value="F:carboxylic ester hydrolase activity"/>
    <property type="evidence" value="ECO:0007669"/>
    <property type="project" value="TreeGrafter"/>
</dbReference>
<feature type="domain" description="Phospholipase/carboxylesterase/thioesterase" evidence="3">
    <location>
        <begin position="94"/>
        <end position="231"/>
    </location>
</feature>
<evidence type="ECO:0000259" key="3">
    <source>
        <dbReference type="Pfam" id="PF02230"/>
    </source>
</evidence>